<name>A0A4Z2IRQ1_9TELE</name>
<keyword evidence="2" id="KW-1185">Reference proteome</keyword>
<gene>
    <name evidence="1" type="ORF">EYF80_009295</name>
</gene>
<accession>A0A4Z2IRQ1</accession>
<dbReference type="AlphaFoldDB" id="A0A4Z2IRQ1"/>
<evidence type="ECO:0000313" key="1">
    <source>
        <dbReference type="EMBL" id="TNN80555.1"/>
    </source>
</evidence>
<dbReference type="Proteomes" id="UP000314294">
    <property type="component" value="Unassembled WGS sequence"/>
</dbReference>
<dbReference type="EMBL" id="SRLO01000054">
    <property type="protein sequence ID" value="TNN80555.1"/>
    <property type="molecule type" value="Genomic_DNA"/>
</dbReference>
<evidence type="ECO:0000313" key="2">
    <source>
        <dbReference type="Proteomes" id="UP000314294"/>
    </source>
</evidence>
<proteinExistence type="predicted"/>
<reference evidence="1 2" key="1">
    <citation type="submission" date="2019-03" db="EMBL/GenBank/DDBJ databases">
        <title>First draft genome of Liparis tanakae, snailfish: a comprehensive survey of snailfish specific genes.</title>
        <authorList>
            <person name="Kim W."/>
            <person name="Song I."/>
            <person name="Jeong J.-H."/>
            <person name="Kim D."/>
            <person name="Kim S."/>
            <person name="Ryu S."/>
            <person name="Song J.Y."/>
            <person name="Lee S.K."/>
        </authorList>
    </citation>
    <scope>NUCLEOTIDE SEQUENCE [LARGE SCALE GENOMIC DNA]</scope>
    <source>
        <tissue evidence="1">Muscle</tissue>
    </source>
</reference>
<comment type="caution">
    <text evidence="1">The sequence shown here is derived from an EMBL/GenBank/DDBJ whole genome shotgun (WGS) entry which is preliminary data.</text>
</comment>
<sequence>MTNFTHLISKIYPRGTSRNTKTNTFSNVTYEGLPAAAYTYHHMTLIQHLQRSALEKQVFCDLKV</sequence>
<protein>
    <submittedName>
        <fullName evidence="1">Uncharacterized protein</fullName>
    </submittedName>
</protein>
<organism evidence="1 2">
    <name type="scientific">Liparis tanakae</name>
    <name type="common">Tanaka's snailfish</name>
    <dbReference type="NCBI Taxonomy" id="230148"/>
    <lineage>
        <taxon>Eukaryota</taxon>
        <taxon>Metazoa</taxon>
        <taxon>Chordata</taxon>
        <taxon>Craniata</taxon>
        <taxon>Vertebrata</taxon>
        <taxon>Euteleostomi</taxon>
        <taxon>Actinopterygii</taxon>
        <taxon>Neopterygii</taxon>
        <taxon>Teleostei</taxon>
        <taxon>Neoteleostei</taxon>
        <taxon>Acanthomorphata</taxon>
        <taxon>Eupercaria</taxon>
        <taxon>Perciformes</taxon>
        <taxon>Cottioidei</taxon>
        <taxon>Cottales</taxon>
        <taxon>Liparidae</taxon>
        <taxon>Liparis</taxon>
    </lineage>
</organism>